<dbReference type="GO" id="GO:0005737">
    <property type="term" value="C:cytoplasm"/>
    <property type="evidence" value="ECO:0007669"/>
    <property type="project" value="TreeGrafter"/>
</dbReference>
<dbReference type="PANTHER" id="PTHR43765">
    <property type="entry name" value="2-DEHYDROPANTOATE 2-REDUCTASE-RELATED"/>
    <property type="match status" value="1"/>
</dbReference>
<keyword evidence="14" id="KW-1185">Reference proteome</keyword>
<sequence>MKIAVMGAGAVGCFYGGMLARGGHEVTLIGRPVHVEAITKRGGLRFESAIFDGVIPIGANTNPSAVAGADVVLFCVKSADTEEAGQQIAPHLKNDAVVISLQNGVDNAERLAAVLKQVVLPSVVYVAAGMGGPGHIQHHGRGDLIIGPSPRSDDIAKTFADAAIPTVVSGEVLPRLWDKLIINCAYNALSAIAQLPYGRLFEVEGTKEVMDSAILECIAVASELGIAVSPDIREKTYALVKVMPDQYASTVQDLARGRPTEIDFLNGHIVRKGAEFGIPTPSNLALQVAVKLRELERAGKAPR</sequence>
<dbReference type="Proteomes" id="UP000035762">
    <property type="component" value="Unassembled WGS sequence"/>
</dbReference>
<evidence type="ECO:0000256" key="9">
    <source>
        <dbReference type="ARBA" id="ARBA00048793"/>
    </source>
</evidence>
<evidence type="ECO:0000256" key="5">
    <source>
        <dbReference type="ARBA" id="ARBA00022655"/>
    </source>
</evidence>
<reference evidence="13 14" key="1">
    <citation type="journal article" date="2014" name="Genome Announc.">
        <title>Genome Sequence of Afipia felis Strain 76713, Isolated in Hospital Water Using an Amoeba Co-Culture Procedure.</title>
        <authorList>
            <person name="Benamar S."/>
            <person name="La Scola B."/>
            <person name="Croce O."/>
        </authorList>
    </citation>
    <scope>NUCLEOTIDE SEQUENCE [LARGE SCALE GENOMIC DNA]</scope>
    <source>
        <strain evidence="13 14">76713</strain>
    </source>
</reference>
<comment type="function">
    <text evidence="10">Catalyzes the NADPH-dependent reduction of ketopantoate into pantoic acid.</text>
</comment>
<evidence type="ECO:0000256" key="3">
    <source>
        <dbReference type="ARBA" id="ARBA00013014"/>
    </source>
</evidence>
<keyword evidence="7 10" id="KW-0560">Oxidoreductase</keyword>
<dbReference type="Pfam" id="PF02558">
    <property type="entry name" value="ApbA"/>
    <property type="match status" value="1"/>
</dbReference>
<evidence type="ECO:0000256" key="7">
    <source>
        <dbReference type="ARBA" id="ARBA00023002"/>
    </source>
</evidence>
<comment type="catalytic activity">
    <reaction evidence="9 10">
        <text>(R)-pantoate + NADP(+) = 2-dehydropantoate + NADPH + H(+)</text>
        <dbReference type="Rhea" id="RHEA:16233"/>
        <dbReference type="ChEBI" id="CHEBI:11561"/>
        <dbReference type="ChEBI" id="CHEBI:15378"/>
        <dbReference type="ChEBI" id="CHEBI:15980"/>
        <dbReference type="ChEBI" id="CHEBI:57783"/>
        <dbReference type="ChEBI" id="CHEBI:58349"/>
        <dbReference type="EC" id="1.1.1.169"/>
    </reaction>
</comment>
<dbReference type="PANTHER" id="PTHR43765:SF2">
    <property type="entry name" value="2-DEHYDROPANTOATE 2-REDUCTASE"/>
    <property type="match status" value="1"/>
</dbReference>
<protein>
    <recommendedName>
        <fullName evidence="4 10">2-dehydropantoate 2-reductase</fullName>
        <ecNumber evidence="3 10">1.1.1.169</ecNumber>
    </recommendedName>
    <alternativeName>
        <fullName evidence="8 10">Ketopantoate reductase</fullName>
    </alternativeName>
</protein>
<evidence type="ECO:0000259" key="11">
    <source>
        <dbReference type="Pfam" id="PF02558"/>
    </source>
</evidence>
<evidence type="ECO:0000313" key="14">
    <source>
        <dbReference type="Proteomes" id="UP000035762"/>
    </source>
</evidence>
<comment type="caution">
    <text evidence="13">The sequence shown here is derived from an EMBL/GenBank/DDBJ whole genome shotgun (WGS) entry which is preliminary data.</text>
</comment>
<gene>
    <name evidence="13" type="primary">panE_1</name>
    <name evidence="13" type="ORF">BN961_00455</name>
</gene>
<dbReference type="GO" id="GO:0015940">
    <property type="term" value="P:pantothenate biosynthetic process"/>
    <property type="evidence" value="ECO:0007669"/>
    <property type="project" value="UniProtKB-UniPathway"/>
</dbReference>
<comment type="similarity">
    <text evidence="2 10">Belongs to the ketopantoate reductase family.</text>
</comment>
<dbReference type="InterPro" id="IPR013752">
    <property type="entry name" value="KPA_reductase"/>
</dbReference>
<dbReference type="OrthoDB" id="9796561at2"/>
<keyword evidence="6 10" id="KW-0521">NADP</keyword>
<dbReference type="Gene3D" id="1.10.1040.10">
    <property type="entry name" value="N-(1-d-carboxylethyl)-l-norvaline Dehydrogenase, domain 2"/>
    <property type="match status" value="1"/>
</dbReference>
<accession>A0A090MN21</accession>
<dbReference type="InterPro" id="IPR013332">
    <property type="entry name" value="KPR_N"/>
</dbReference>
<dbReference type="InterPro" id="IPR008927">
    <property type="entry name" value="6-PGluconate_DH-like_C_sf"/>
</dbReference>
<evidence type="ECO:0000256" key="1">
    <source>
        <dbReference type="ARBA" id="ARBA00004994"/>
    </source>
</evidence>
<dbReference type="Gene3D" id="3.40.50.720">
    <property type="entry name" value="NAD(P)-binding Rossmann-like Domain"/>
    <property type="match status" value="1"/>
</dbReference>
<dbReference type="AlphaFoldDB" id="A0A090MN21"/>
<evidence type="ECO:0000256" key="2">
    <source>
        <dbReference type="ARBA" id="ARBA00007870"/>
    </source>
</evidence>
<dbReference type="EC" id="1.1.1.169" evidence="3 10"/>
<comment type="pathway">
    <text evidence="1 10">Cofactor biosynthesis; (R)-pantothenate biosynthesis; (R)-pantoate from 3-methyl-2-oxobutanoate: step 2/2.</text>
</comment>
<evidence type="ECO:0000256" key="8">
    <source>
        <dbReference type="ARBA" id="ARBA00032024"/>
    </source>
</evidence>
<name>A0A090MN21_AFIFE</name>
<dbReference type="Pfam" id="PF08546">
    <property type="entry name" value="ApbA_C"/>
    <property type="match status" value="1"/>
</dbReference>
<evidence type="ECO:0000256" key="4">
    <source>
        <dbReference type="ARBA" id="ARBA00019465"/>
    </source>
</evidence>
<dbReference type="InterPro" id="IPR050838">
    <property type="entry name" value="Ketopantoate_reductase"/>
</dbReference>
<dbReference type="UniPathway" id="UPA00028">
    <property type="reaction ID" value="UER00004"/>
</dbReference>
<dbReference type="SUPFAM" id="SSF51735">
    <property type="entry name" value="NAD(P)-binding Rossmann-fold domains"/>
    <property type="match status" value="1"/>
</dbReference>
<dbReference type="RefSeq" id="WP_048755645.1">
    <property type="nucleotide sequence ID" value="NZ_CCAZ020000001.1"/>
</dbReference>
<feature type="domain" description="Ketopantoate reductase C-terminal" evidence="12">
    <location>
        <begin position="173"/>
        <end position="293"/>
    </location>
</feature>
<keyword evidence="5 10" id="KW-0566">Pantothenate biosynthesis</keyword>
<dbReference type="InterPro" id="IPR036291">
    <property type="entry name" value="NAD(P)-bd_dom_sf"/>
</dbReference>
<dbReference type="NCBIfam" id="TIGR00745">
    <property type="entry name" value="apbA_panE"/>
    <property type="match status" value="1"/>
</dbReference>
<dbReference type="GO" id="GO:0008677">
    <property type="term" value="F:2-dehydropantoate 2-reductase activity"/>
    <property type="evidence" value="ECO:0007669"/>
    <property type="project" value="UniProtKB-EC"/>
</dbReference>
<dbReference type="FunFam" id="1.10.1040.10:FF:000017">
    <property type="entry name" value="2-dehydropantoate 2-reductase"/>
    <property type="match status" value="1"/>
</dbReference>
<dbReference type="GO" id="GO:0050661">
    <property type="term" value="F:NADP binding"/>
    <property type="evidence" value="ECO:0007669"/>
    <property type="project" value="TreeGrafter"/>
</dbReference>
<evidence type="ECO:0000256" key="10">
    <source>
        <dbReference type="RuleBase" id="RU362068"/>
    </source>
</evidence>
<organism evidence="13 14">
    <name type="scientific">Afipia felis</name>
    <name type="common">Cat scratch disease bacillus</name>
    <dbReference type="NCBI Taxonomy" id="1035"/>
    <lineage>
        <taxon>Bacteria</taxon>
        <taxon>Pseudomonadati</taxon>
        <taxon>Pseudomonadota</taxon>
        <taxon>Alphaproteobacteria</taxon>
        <taxon>Hyphomicrobiales</taxon>
        <taxon>Nitrobacteraceae</taxon>
        <taxon>Afipia</taxon>
    </lineage>
</organism>
<dbReference type="InterPro" id="IPR013328">
    <property type="entry name" value="6PGD_dom2"/>
</dbReference>
<evidence type="ECO:0000256" key="6">
    <source>
        <dbReference type="ARBA" id="ARBA00022857"/>
    </source>
</evidence>
<proteinExistence type="inferred from homology"/>
<feature type="domain" description="Ketopantoate reductase N-terminal" evidence="11">
    <location>
        <begin position="3"/>
        <end position="149"/>
    </location>
</feature>
<dbReference type="STRING" id="1035.BN961_00455"/>
<dbReference type="SUPFAM" id="SSF48179">
    <property type="entry name" value="6-phosphogluconate dehydrogenase C-terminal domain-like"/>
    <property type="match status" value="1"/>
</dbReference>
<evidence type="ECO:0000313" key="13">
    <source>
        <dbReference type="EMBL" id="CEG07074.1"/>
    </source>
</evidence>
<evidence type="ECO:0000259" key="12">
    <source>
        <dbReference type="Pfam" id="PF08546"/>
    </source>
</evidence>
<dbReference type="EMBL" id="CCAZ020000001">
    <property type="protein sequence ID" value="CEG07074.1"/>
    <property type="molecule type" value="Genomic_DNA"/>
</dbReference>
<dbReference type="InterPro" id="IPR003710">
    <property type="entry name" value="ApbA"/>
</dbReference>